<accession>A0AAV0XR50</accession>
<keyword evidence="2" id="KW-1133">Transmembrane helix</keyword>
<dbReference type="Proteomes" id="UP001160148">
    <property type="component" value="Unassembled WGS sequence"/>
</dbReference>
<feature type="compositionally biased region" description="Basic residues" evidence="1">
    <location>
        <begin position="172"/>
        <end position="181"/>
    </location>
</feature>
<comment type="caution">
    <text evidence="3">The sequence shown here is derived from an EMBL/GenBank/DDBJ whole genome shotgun (WGS) entry which is preliminary data.</text>
</comment>
<feature type="region of interest" description="Disordered" evidence="1">
    <location>
        <begin position="154"/>
        <end position="234"/>
    </location>
</feature>
<dbReference type="AlphaFoldDB" id="A0AAV0XR50"/>
<feature type="compositionally biased region" description="Basic residues" evidence="1">
    <location>
        <begin position="224"/>
        <end position="233"/>
    </location>
</feature>
<reference evidence="3 4" key="1">
    <citation type="submission" date="2023-01" db="EMBL/GenBank/DDBJ databases">
        <authorList>
            <person name="Whitehead M."/>
        </authorList>
    </citation>
    <scope>NUCLEOTIDE SEQUENCE [LARGE SCALE GENOMIC DNA]</scope>
</reference>
<organism evidence="3 4">
    <name type="scientific">Macrosiphum euphorbiae</name>
    <name type="common">potato aphid</name>
    <dbReference type="NCBI Taxonomy" id="13131"/>
    <lineage>
        <taxon>Eukaryota</taxon>
        <taxon>Metazoa</taxon>
        <taxon>Ecdysozoa</taxon>
        <taxon>Arthropoda</taxon>
        <taxon>Hexapoda</taxon>
        <taxon>Insecta</taxon>
        <taxon>Pterygota</taxon>
        <taxon>Neoptera</taxon>
        <taxon>Paraneoptera</taxon>
        <taxon>Hemiptera</taxon>
        <taxon>Sternorrhyncha</taxon>
        <taxon>Aphidomorpha</taxon>
        <taxon>Aphidoidea</taxon>
        <taxon>Aphididae</taxon>
        <taxon>Macrosiphini</taxon>
        <taxon>Macrosiphum</taxon>
    </lineage>
</organism>
<evidence type="ECO:0000256" key="1">
    <source>
        <dbReference type="SAM" id="MobiDB-lite"/>
    </source>
</evidence>
<feature type="transmembrane region" description="Helical" evidence="2">
    <location>
        <begin position="46"/>
        <end position="69"/>
    </location>
</feature>
<keyword evidence="4" id="KW-1185">Reference proteome</keyword>
<gene>
    <name evidence="3" type="ORF">MEUPH1_LOCUS24096</name>
</gene>
<evidence type="ECO:0000313" key="3">
    <source>
        <dbReference type="EMBL" id="CAI6369912.1"/>
    </source>
</evidence>
<protein>
    <recommendedName>
        <fullName evidence="5">DUF4806 domain-containing protein</fullName>
    </recommendedName>
</protein>
<keyword evidence="2" id="KW-0812">Transmembrane</keyword>
<keyword evidence="2" id="KW-0472">Membrane</keyword>
<dbReference type="EMBL" id="CARXXK010000117">
    <property type="protein sequence ID" value="CAI6369912.1"/>
    <property type="molecule type" value="Genomic_DNA"/>
</dbReference>
<name>A0AAV0XR50_9HEMI</name>
<evidence type="ECO:0000313" key="4">
    <source>
        <dbReference type="Proteomes" id="UP001160148"/>
    </source>
</evidence>
<evidence type="ECO:0000256" key="2">
    <source>
        <dbReference type="SAM" id="Phobius"/>
    </source>
</evidence>
<evidence type="ECO:0008006" key="5">
    <source>
        <dbReference type="Google" id="ProtNLM"/>
    </source>
</evidence>
<sequence length="617" mass="71083">MVIGRCYEQQEPLFLQPCNSTLFGIYRVSKLGALRAFYIDDIKEKLVRLGLLCYLLTLMLFNMCLKYGLKKFKIRRQLYLKKKQLCWFPFTKADFPNTKVHFKTDQIHKMIRKCYVPNNTDGTWFKCKQIAGPFDSEMHSRMIAKSWCDESQSCDASEDSTSDDNNTVKNGRSIRHKKKPKCYSPPTFKLKAKPVKTFTNHDKPPILKKTPSPPSTPLADHSNTKKVKHHSKNVKSVTINANEPNMSLTTSTNNDLDEKLLNNMIHDESALDIFLNKNEPSNEINDVHNAEEELQIRNYNNYIQGETLKENLLNIPETDVYQNIENNSKQNMDFIYADAMQLNDDNFDMHNNDNTVNNNYKSLISSNEKQNSNINDRPPILISIPAQVGTPVNNVFDIDEVSINSLNDDEITNNNMHLSVEKEQNSCCCDAVEKLRKIIQNKDQQLLTHILINNTNQIKVCTFLENMDKKINKLLERDRRTQTFAFPLPKIPAPFIELLPIISINSLEVVEQLLSVDNDNFNRNVEELKTYLLLKIGNLPSLNFAVKSAFDICFTREIASLFSLQGKTKRPFVKLGIYKVLHETLSGRIHNSDEEKIFLNIISNILKHSGNHYKNKL</sequence>
<proteinExistence type="predicted"/>